<name>A0ABU4G423_9BACL</name>
<dbReference type="InterPro" id="IPR001119">
    <property type="entry name" value="SLH_dom"/>
</dbReference>
<dbReference type="PROSITE" id="PS51272">
    <property type="entry name" value="SLH"/>
    <property type="match status" value="3"/>
</dbReference>
<dbReference type="Proteomes" id="UP001280629">
    <property type="component" value="Unassembled WGS sequence"/>
</dbReference>
<evidence type="ECO:0000313" key="2">
    <source>
        <dbReference type="EMBL" id="MDW0111122.1"/>
    </source>
</evidence>
<proteinExistence type="predicted"/>
<dbReference type="Gene3D" id="2.60.120.380">
    <property type="match status" value="2"/>
</dbReference>
<accession>A0ABU4G423</accession>
<feature type="domain" description="SLH" evidence="1">
    <location>
        <begin position="387"/>
        <end position="447"/>
    </location>
</feature>
<evidence type="ECO:0000259" key="1">
    <source>
        <dbReference type="PROSITE" id="PS51272"/>
    </source>
</evidence>
<feature type="domain" description="SLH" evidence="1">
    <location>
        <begin position="512"/>
        <end position="568"/>
    </location>
</feature>
<dbReference type="Pfam" id="PF00395">
    <property type="entry name" value="SLH"/>
    <property type="match status" value="3"/>
</dbReference>
<protein>
    <submittedName>
        <fullName evidence="2">S-layer homology domain-containing protein</fullName>
    </submittedName>
</protein>
<dbReference type="SUPFAM" id="SSF89260">
    <property type="entry name" value="Collagen-binding domain"/>
    <property type="match status" value="2"/>
</dbReference>
<sequence length="568" mass="63540">MKRIASIICCTLISLLFLLPEDKARAAAAWQEGKVLSGTIQENEIPTATITLEQDSNVTFTLKDYPMDDPWYNFTDYLVKIYTADREVAASVSTLWQDGDREKTVLPVSLKKGVYTVEITPDGNLIEGDYSIAYTKGTAGMDIEPNNTLAAANPYKIGNTAVGYVNPQNSKDMEDEDYYKVVVPSFGKLNIGYEDVPGAPTNNIATKLEILDQKQNVLYDIKGFLKPGKRAEVLLDAGTYYFRVKVTGVGLFTAYYSFTSEFKPLEKNEWESGRNTSFETADVLVNNKTIKGYWNESDLVYTQVNDYYKFTLANDADVAFTVNSPDTESSIIFSDEKGHQLSVNGSGYGESNPYTFKMRLKAGTYYATHLPRYGGLDGYAGYTFKMQIQSFTDVRPTNPYYGPIEALAQHGVNKGYADGTFRPAQAIQRKHIFSLMRRMEGLSLPKVRQMKAFKDLPASHPNYEDIKAFYEAGIIDGNGSYMNPETNLTRAELSKILMNTFNLKMKSSPPEFSDVSKKSSLYPYIQVLASNQITVGSNGKFMPNDSVSRQHFSVFLHRLIEQSVSGKP</sequence>
<evidence type="ECO:0000313" key="3">
    <source>
        <dbReference type="Proteomes" id="UP001280629"/>
    </source>
</evidence>
<reference evidence="2 3" key="1">
    <citation type="submission" date="2023-06" db="EMBL/GenBank/DDBJ databases">
        <title>Sporosarcina sp. nov., isolated from Korean traditional fermented seafood 'Jeotgal'.</title>
        <authorList>
            <person name="Yang A.-I."/>
            <person name="Shin N.-R."/>
        </authorList>
    </citation>
    <scope>NUCLEOTIDE SEQUENCE [LARGE SCALE GENOMIC DNA]</scope>
    <source>
        <strain evidence="2 3">KCTC3840</strain>
    </source>
</reference>
<comment type="caution">
    <text evidence="2">The sequence shown here is derived from an EMBL/GenBank/DDBJ whole genome shotgun (WGS) entry which is preliminary data.</text>
</comment>
<keyword evidence="3" id="KW-1185">Reference proteome</keyword>
<organism evidence="2 3">
    <name type="scientific">Sporosarcina aquimarina</name>
    <dbReference type="NCBI Taxonomy" id="114975"/>
    <lineage>
        <taxon>Bacteria</taxon>
        <taxon>Bacillati</taxon>
        <taxon>Bacillota</taxon>
        <taxon>Bacilli</taxon>
        <taxon>Bacillales</taxon>
        <taxon>Caryophanaceae</taxon>
        <taxon>Sporosarcina</taxon>
    </lineage>
</organism>
<feature type="domain" description="SLH" evidence="1">
    <location>
        <begin position="449"/>
        <end position="511"/>
    </location>
</feature>
<gene>
    <name evidence="2" type="ORF">QT716_13940</name>
</gene>
<dbReference type="EMBL" id="JAUBDH010000010">
    <property type="protein sequence ID" value="MDW0111122.1"/>
    <property type="molecule type" value="Genomic_DNA"/>
</dbReference>
<dbReference type="RefSeq" id="WP_317936727.1">
    <property type="nucleotide sequence ID" value="NZ_JAUBDH010000010.1"/>
</dbReference>